<feature type="domain" description="Nucleoporin Nup159/Nup146 N-terminal" evidence="6">
    <location>
        <begin position="53"/>
        <end position="265"/>
    </location>
</feature>
<feature type="region of interest" description="Disordered" evidence="5">
    <location>
        <begin position="1812"/>
        <end position="1834"/>
    </location>
</feature>
<dbReference type="OrthoDB" id="248320at2759"/>
<feature type="compositionally biased region" description="Low complexity" evidence="5">
    <location>
        <begin position="647"/>
        <end position="659"/>
    </location>
</feature>
<comment type="subcellular location">
    <subcellularLocation>
        <location evidence="1">Nucleus</location>
    </subcellularLocation>
</comment>
<feature type="compositionally biased region" description="Gly residues" evidence="5">
    <location>
        <begin position="1812"/>
        <end position="1822"/>
    </location>
</feature>
<dbReference type="GO" id="GO:0006405">
    <property type="term" value="P:RNA export from nucleus"/>
    <property type="evidence" value="ECO:0007669"/>
    <property type="project" value="InterPro"/>
</dbReference>
<dbReference type="Proteomes" id="UP000626092">
    <property type="component" value="Unassembled WGS sequence"/>
</dbReference>
<dbReference type="GO" id="GO:0005634">
    <property type="term" value="C:nucleus"/>
    <property type="evidence" value="ECO:0007669"/>
    <property type="project" value="UniProtKB-SubCell"/>
</dbReference>
<dbReference type="InterPro" id="IPR039462">
    <property type="entry name" value="Nup159/Nup146_N"/>
</dbReference>
<evidence type="ECO:0000256" key="5">
    <source>
        <dbReference type="SAM" id="MobiDB-lite"/>
    </source>
</evidence>
<feature type="region of interest" description="Disordered" evidence="5">
    <location>
        <begin position="1273"/>
        <end position="1302"/>
    </location>
</feature>
<keyword evidence="3" id="KW-0539">Nucleus</keyword>
<feature type="compositionally biased region" description="Polar residues" evidence="5">
    <location>
        <begin position="1064"/>
        <end position="1073"/>
    </location>
</feature>
<feature type="region of interest" description="Disordered" evidence="5">
    <location>
        <begin position="611"/>
        <end position="667"/>
    </location>
</feature>
<feature type="compositionally biased region" description="Acidic residues" evidence="5">
    <location>
        <begin position="1570"/>
        <end position="1579"/>
    </location>
</feature>
<sequence length="1834" mass="194791">MAATEGNSIILRSDDEVEGERRGSDDYCFIGIGEAVPIKPGDDAEFNPQNPPSKPLSVSERYGLIFVSHSTGFCVARTKDIIDSAKEIAEKGSGSSIKALSVVDVPIGQVYILALSADSSTLAACIDGKIHFFSVASFLNKVQSPFFSCSLDDSSCVKDMQWTKKLENYYAVLSNHGNLYYGAGQDPLKNVMDDVDAFDWSLKGNLVAVARKNTLSIMSLKLKEKVSISLSFDSWIGDSNLNFGVKVDSIRWVRPDAIILGCFKLTSDGKEENYLVQVITSKDGKFTDTSSKPIVLSFSDVFEAFVDDIVPFGSGPYMSMSYLSRCELAITANRKSTDQHIVLFGWSLDDRKEAAVIDIVRDTLCPKIALQGNGDDNIVLGLCVDRISQNEKIEVQLGAEYKELSPFCILLCLSLDGKLFMYQVASVAGPSVPPDNVSLLSDEEDDTPTLVSSEDGKPSTSGGLVSKSVQVGLRFQSQGVDKKELLIKEGNGIPVTNAPMRPVNSERLEILGQQKFLVTKVDQDKDGQQSLLSASQGPYFRHLSPKSSCLEEPGPVVIDFSKVETKKLPEGGSSLVSFPGKFSSNVSSQSISTTLPRAFDLGKELPENLESASLKGAPSSPTSNAKHTFPVTSDGGFSFVPPGSIQSNRSDTSRTNSSDAHFPGVPLGNFSHAKQAAGSSMAFSSSGKTLYSGGQSASTGPVIAHPLPAIRSSVSSSQQNFAPVNSSKENYRAASPTRLLNTEPQLSKQFGNVGELFSVFHFEEHCFCAPARVMNFRDDSCRVEGPTSVIRLNNQPKELCSGDEYVPSSGTMASVDEMIKELETLLECIEGPGGFRDACTVHYESSVLELEEGIETLFNSCRVWKSIMDERLGKIQLIVDNTVQVLARKFYMEGIVKQATDGQYLDLWNRQKLSSELELKQQHISKVNQELTNQLIELERHLNTLELNKFGENDGIQMSQRTFPGRYGPSRNVQSLRSLCNTMTSQLAAAEQLSECLTKQMAVLSIEPPSGKTQNVRRDLFEEIGIPYNSASFSSPDGKVAGDTHSNKRLLTSSCSDAGKGQSRRNQPSATRGSESETARRRRDSLDRVTFLEMLLSFCQGVEGLVYVQGFERYPFLIVCLGPFLYGSSFKVTSICDGVMSWASFEPPKTTVKRVLLHEDRAKASADRSDLLDKKHVKSQMREGSAVARAELYTTTSTLFYPSEGEGIQGRPTKQASVFSSHSAPISSIIAKQNNVRGSFNPTANLSSNGETLIEKPALTVNNSERSQVELHQTPSVSKRLHGQTLSLQKKPSEMSDSNEEDTYLVKSTFESRNHHPSITKSSFMNMKSGKGFESPFHYSPAPNLNAEVFHSDTAASKSHSGSLTSPSPMLSTSSSPSSAPVLSSLLFPSSLPDPTEKTSSLPISIGRSSTSSKPGTYGSQTALLSQSSSSSSSFLSSVSSYQVPEKAVPSAIPIPSMNFETESPKREQQHPIPKLTSTTEESSTVHSSSPKNETGFTLKLESSLPFRPGGEPSANLQSVSKPSFDGMANHTMNSKPGLSFTTDMSAALLSMSGSASGGKSESANVAVTQEDEMDEEAPETSQTNELTLGSLGSFGIGSSPNPTPGKPNPFGGAFGSVVSTPASSPFSMTIPTGELFRPASFSFQSPQPFQPSQLTNFGTLSGGLSTGTTPQISAAGSGFGQLAQLGSGQQALGSVLGAFGQSRQLGGVGPGTSPSSASGFSGGLISSPSTGGFAISSTGGGFAGAASPGGGFAAAASAGGGFGGITAAGGGFAAPASAGGGFAGAASGSGFPSSGGGFGAFNSQQGSGGFSAFGSSAGGTGRPPSPLFTQMRK</sequence>
<dbReference type="GO" id="GO:0017056">
    <property type="term" value="F:structural constituent of nuclear pore"/>
    <property type="evidence" value="ECO:0007669"/>
    <property type="project" value="InterPro"/>
</dbReference>
<dbReference type="SUPFAM" id="SSF117289">
    <property type="entry name" value="Nucleoporin domain"/>
    <property type="match status" value="1"/>
</dbReference>
<proteinExistence type="predicted"/>
<feature type="coiled-coil region" evidence="4">
    <location>
        <begin position="910"/>
        <end position="948"/>
    </location>
</feature>
<dbReference type="PANTHER" id="PTHR34418:SF3">
    <property type="entry name" value="NUCLEAR PORE COMPLEX PROTEIN NUP214"/>
    <property type="match status" value="1"/>
</dbReference>
<feature type="region of interest" description="Disordered" evidence="5">
    <location>
        <begin position="1392"/>
        <end position="1425"/>
    </location>
</feature>
<accession>A0A834GFB2</accession>
<feature type="compositionally biased region" description="Low complexity" evidence="5">
    <location>
        <begin position="1361"/>
        <end position="1379"/>
    </location>
</feature>
<feature type="region of interest" description="Disordered" evidence="5">
    <location>
        <begin position="1051"/>
        <end position="1082"/>
    </location>
</feature>
<reference evidence="7" key="1">
    <citation type="submission" date="2019-11" db="EMBL/GenBank/DDBJ databases">
        <authorList>
            <person name="Liu Y."/>
            <person name="Hou J."/>
            <person name="Li T.-Q."/>
            <person name="Guan C.-H."/>
            <person name="Wu X."/>
            <person name="Wu H.-Z."/>
            <person name="Ling F."/>
            <person name="Zhang R."/>
            <person name="Shi X.-G."/>
            <person name="Ren J.-P."/>
            <person name="Chen E.-F."/>
            <person name="Sun J.-M."/>
        </authorList>
    </citation>
    <scope>NUCLEOTIDE SEQUENCE</scope>
    <source>
        <strain evidence="7">Adult_tree_wgs_1</strain>
        <tissue evidence="7">Leaves</tissue>
    </source>
</reference>
<dbReference type="Pfam" id="PF16755">
    <property type="entry name" value="Beta-prop_NUP159_NUP214"/>
    <property type="match status" value="1"/>
</dbReference>
<organism evidence="7 8">
    <name type="scientific">Rhododendron simsii</name>
    <name type="common">Sims's rhododendron</name>
    <dbReference type="NCBI Taxonomy" id="118357"/>
    <lineage>
        <taxon>Eukaryota</taxon>
        <taxon>Viridiplantae</taxon>
        <taxon>Streptophyta</taxon>
        <taxon>Embryophyta</taxon>
        <taxon>Tracheophyta</taxon>
        <taxon>Spermatophyta</taxon>
        <taxon>Magnoliopsida</taxon>
        <taxon>eudicotyledons</taxon>
        <taxon>Gunneridae</taxon>
        <taxon>Pentapetalae</taxon>
        <taxon>asterids</taxon>
        <taxon>Ericales</taxon>
        <taxon>Ericaceae</taxon>
        <taxon>Ericoideae</taxon>
        <taxon>Rhodoreae</taxon>
        <taxon>Rhododendron</taxon>
    </lineage>
</organism>
<dbReference type="EMBL" id="WJXA01000010">
    <property type="protein sequence ID" value="KAF7130176.1"/>
    <property type="molecule type" value="Genomic_DNA"/>
</dbReference>
<gene>
    <name evidence="7" type="ORF">RHSIM_Rhsim10G0100200</name>
</gene>
<evidence type="ECO:0000313" key="7">
    <source>
        <dbReference type="EMBL" id="KAF7130176.1"/>
    </source>
</evidence>
<dbReference type="InterPro" id="IPR044694">
    <property type="entry name" value="NUP214"/>
</dbReference>
<protein>
    <recommendedName>
        <fullName evidence="6">Nucleoporin Nup159/Nup146 N-terminal domain-containing protein</fullName>
    </recommendedName>
</protein>
<comment type="caution">
    <text evidence="7">The sequence shown here is derived from an EMBL/GenBank/DDBJ whole genome shotgun (WGS) entry which is preliminary data.</text>
</comment>
<feature type="region of interest" description="Disordered" evidence="5">
    <location>
        <begin position="1453"/>
        <end position="1529"/>
    </location>
</feature>
<feature type="compositionally biased region" description="Low complexity" evidence="5">
    <location>
        <begin position="1587"/>
        <end position="1600"/>
    </location>
</feature>
<feature type="compositionally biased region" description="Polar residues" evidence="5">
    <location>
        <begin position="1398"/>
        <end position="1423"/>
    </location>
</feature>
<evidence type="ECO:0000256" key="3">
    <source>
        <dbReference type="ARBA" id="ARBA00023242"/>
    </source>
</evidence>
<keyword evidence="4" id="KW-0175">Coiled coil</keyword>
<evidence type="ECO:0000256" key="2">
    <source>
        <dbReference type="ARBA" id="ARBA00022448"/>
    </source>
</evidence>
<evidence type="ECO:0000256" key="4">
    <source>
        <dbReference type="SAM" id="Coils"/>
    </source>
</evidence>
<feature type="region of interest" description="Disordered" evidence="5">
    <location>
        <begin position="1357"/>
        <end position="1379"/>
    </location>
</feature>
<evidence type="ECO:0000256" key="1">
    <source>
        <dbReference type="ARBA" id="ARBA00004123"/>
    </source>
</evidence>
<feature type="compositionally biased region" description="Low complexity" evidence="5">
    <location>
        <begin position="1553"/>
        <end position="1564"/>
    </location>
</feature>
<dbReference type="PANTHER" id="PTHR34418">
    <property type="entry name" value="NUCLEAR PORE COMPLEX PROTEIN NUP214 ISOFORM X1"/>
    <property type="match status" value="1"/>
</dbReference>
<feature type="compositionally biased region" description="Low complexity" evidence="5">
    <location>
        <begin position="1477"/>
        <end position="1490"/>
    </location>
</feature>
<feature type="region of interest" description="Disordered" evidence="5">
    <location>
        <begin position="1"/>
        <end position="22"/>
    </location>
</feature>
<evidence type="ECO:0000313" key="8">
    <source>
        <dbReference type="Proteomes" id="UP000626092"/>
    </source>
</evidence>
<keyword evidence="8" id="KW-1185">Reference proteome</keyword>
<name>A0A834GFB2_RHOSS</name>
<feature type="region of interest" description="Disordered" evidence="5">
    <location>
        <begin position="1553"/>
        <end position="1613"/>
    </location>
</feature>
<feature type="region of interest" description="Disordered" evidence="5">
    <location>
        <begin position="435"/>
        <end position="465"/>
    </location>
</feature>
<evidence type="ECO:0000259" key="6">
    <source>
        <dbReference type="Pfam" id="PF16755"/>
    </source>
</evidence>
<keyword evidence="2" id="KW-0813">Transport</keyword>